<keyword evidence="2" id="KW-0805">Transcription regulation</keyword>
<proteinExistence type="predicted"/>
<dbReference type="Gene3D" id="2.20.25.80">
    <property type="entry name" value="WRKY domain"/>
    <property type="match status" value="1"/>
</dbReference>
<protein>
    <recommendedName>
        <fullName evidence="7">WRKY domain-containing protein</fullName>
    </recommendedName>
</protein>
<dbReference type="Pfam" id="PF03106">
    <property type="entry name" value="WRKY"/>
    <property type="match status" value="1"/>
</dbReference>
<feature type="region of interest" description="Disordered" evidence="6">
    <location>
        <begin position="156"/>
        <end position="186"/>
    </location>
</feature>
<dbReference type="Proteomes" id="UP001279734">
    <property type="component" value="Unassembled WGS sequence"/>
</dbReference>
<comment type="subcellular location">
    <subcellularLocation>
        <location evidence="1">Nucleus</location>
    </subcellularLocation>
</comment>
<feature type="compositionally biased region" description="Low complexity" evidence="6">
    <location>
        <begin position="156"/>
        <end position="174"/>
    </location>
</feature>
<dbReference type="PANTHER" id="PTHR32096">
    <property type="entry name" value="WRKY TRANSCRIPTION FACTOR 30-RELATED-RELATED"/>
    <property type="match status" value="1"/>
</dbReference>
<dbReference type="InterPro" id="IPR044810">
    <property type="entry name" value="WRKY_plant"/>
</dbReference>
<evidence type="ECO:0000256" key="1">
    <source>
        <dbReference type="ARBA" id="ARBA00004123"/>
    </source>
</evidence>
<evidence type="ECO:0000256" key="3">
    <source>
        <dbReference type="ARBA" id="ARBA00023125"/>
    </source>
</evidence>
<keyword evidence="9" id="KW-1185">Reference proteome</keyword>
<dbReference type="PANTHER" id="PTHR32096:SF19">
    <property type="entry name" value="OS01G0750100 PROTEIN"/>
    <property type="match status" value="1"/>
</dbReference>
<feature type="compositionally biased region" description="Polar residues" evidence="6">
    <location>
        <begin position="22"/>
        <end position="34"/>
    </location>
</feature>
<dbReference type="InterPro" id="IPR036576">
    <property type="entry name" value="WRKY_dom_sf"/>
</dbReference>
<organism evidence="8 9">
    <name type="scientific">Nepenthes gracilis</name>
    <name type="common">Slender pitcher plant</name>
    <dbReference type="NCBI Taxonomy" id="150966"/>
    <lineage>
        <taxon>Eukaryota</taxon>
        <taxon>Viridiplantae</taxon>
        <taxon>Streptophyta</taxon>
        <taxon>Embryophyta</taxon>
        <taxon>Tracheophyta</taxon>
        <taxon>Spermatophyta</taxon>
        <taxon>Magnoliopsida</taxon>
        <taxon>eudicotyledons</taxon>
        <taxon>Gunneridae</taxon>
        <taxon>Pentapetalae</taxon>
        <taxon>Caryophyllales</taxon>
        <taxon>Nepenthaceae</taxon>
        <taxon>Nepenthes</taxon>
    </lineage>
</organism>
<sequence length="293" mass="31185">MIKDRKFRSGDTLVADQEDDPQTSSENGSDSPLSGNDFPGATVPKKSRRSVKKRVVAVPIGDGDGSRSRGEAYPPSDSWSWRKYGQKPIKGSPYPRGYYRCSSSKGCPARKQVERSHTDPSKLIISYASEHNHPFPTSRHHHAAVSSAAASASNSFAAATSRTPSSSVPTSTSSADEEKEGSASAAATALQAGNFPSDERNLFTGLGDDYLLCNAGDFSWLSDASMEGPALAGPRWDEADVAMIPIISSMREEDESLFADLDELPECSAVFRHGASSIDWGTFGAAPPLCGST</sequence>
<dbReference type="SMART" id="SM00774">
    <property type="entry name" value="WRKY"/>
    <property type="match status" value="1"/>
</dbReference>
<dbReference type="EMBL" id="BSYO01000007">
    <property type="protein sequence ID" value="GMH07300.1"/>
    <property type="molecule type" value="Genomic_DNA"/>
</dbReference>
<dbReference type="FunFam" id="2.20.25.80:FF:000004">
    <property type="entry name" value="WRKY transcription factor 65"/>
    <property type="match status" value="1"/>
</dbReference>
<dbReference type="PROSITE" id="PS50811">
    <property type="entry name" value="WRKY"/>
    <property type="match status" value="1"/>
</dbReference>
<comment type="caution">
    <text evidence="8">The sequence shown here is derived from an EMBL/GenBank/DDBJ whole genome shotgun (WGS) entry which is preliminary data.</text>
</comment>
<dbReference type="GO" id="GO:0003700">
    <property type="term" value="F:DNA-binding transcription factor activity"/>
    <property type="evidence" value="ECO:0007669"/>
    <property type="project" value="InterPro"/>
</dbReference>
<dbReference type="SUPFAM" id="SSF118290">
    <property type="entry name" value="WRKY DNA-binding domain"/>
    <property type="match status" value="1"/>
</dbReference>
<evidence type="ECO:0000259" key="7">
    <source>
        <dbReference type="PROSITE" id="PS50811"/>
    </source>
</evidence>
<accession>A0AAD3SAA6</accession>
<evidence type="ECO:0000256" key="5">
    <source>
        <dbReference type="ARBA" id="ARBA00023242"/>
    </source>
</evidence>
<evidence type="ECO:0000313" key="8">
    <source>
        <dbReference type="EMBL" id="GMH07300.1"/>
    </source>
</evidence>
<keyword evidence="3" id="KW-0238">DNA-binding</keyword>
<feature type="region of interest" description="Disordered" evidence="6">
    <location>
        <begin position="1"/>
        <end position="96"/>
    </location>
</feature>
<evidence type="ECO:0000256" key="4">
    <source>
        <dbReference type="ARBA" id="ARBA00023163"/>
    </source>
</evidence>
<dbReference type="InterPro" id="IPR003657">
    <property type="entry name" value="WRKY_dom"/>
</dbReference>
<evidence type="ECO:0000256" key="2">
    <source>
        <dbReference type="ARBA" id="ARBA00023015"/>
    </source>
</evidence>
<evidence type="ECO:0000256" key="6">
    <source>
        <dbReference type="SAM" id="MobiDB-lite"/>
    </source>
</evidence>
<dbReference type="GO" id="GO:0000976">
    <property type="term" value="F:transcription cis-regulatory region binding"/>
    <property type="evidence" value="ECO:0007669"/>
    <property type="project" value="TreeGrafter"/>
</dbReference>
<dbReference type="AlphaFoldDB" id="A0AAD3SAA6"/>
<feature type="domain" description="WRKY" evidence="7">
    <location>
        <begin position="76"/>
        <end position="136"/>
    </location>
</feature>
<keyword evidence="4" id="KW-0804">Transcription</keyword>
<evidence type="ECO:0000313" key="9">
    <source>
        <dbReference type="Proteomes" id="UP001279734"/>
    </source>
</evidence>
<feature type="compositionally biased region" description="Basic residues" evidence="6">
    <location>
        <begin position="45"/>
        <end position="55"/>
    </location>
</feature>
<name>A0AAD3SAA6_NEPGR</name>
<dbReference type="GO" id="GO:0005634">
    <property type="term" value="C:nucleus"/>
    <property type="evidence" value="ECO:0007669"/>
    <property type="project" value="UniProtKB-SubCell"/>
</dbReference>
<keyword evidence="5" id="KW-0539">Nucleus</keyword>
<reference evidence="8" key="1">
    <citation type="submission" date="2023-05" db="EMBL/GenBank/DDBJ databases">
        <title>Nepenthes gracilis genome sequencing.</title>
        <authorList>
            <person name="Fukushima K."/>
        </authorList>
    </citation>
    <scope>NUCLEOTIDE SEQUENCE</scope>
    <source>
        <strain evidence="8">SING2019-196</strain>
    </source>
</reference>
<gene>
    <name evidence="8" type="ORF">Nepgr_009140</name>
</gene>